<dbReference type="GO" id="GO:0046872">
    <property type="term" value="F:metal ion binding"/>
    <property type="evidence" value="ECO:0007669"/>
    <property type="project" value="UniProtKB-KW"/>
</dbReference>
<feature type="binding site" evidence="17">
    <location>
        <begin position="331"/>
        <end position="333"/>
    </location>
    <ligand>
        <name>UDP-alpha-D-glucuronate</name>
        <dbReference type="ChEBI" id="CHEBI:58052"/>
    </ligand>
</feature>
<dbReference type="GO" id="GO:0005975">
    <property type="term" value="P:carbohydrate metabolic process"/>
    <property type="evidence" value="ECO:0007669"/>
    <property type="project" value="TreeGrafter"/>
</dbReference>
<feature type="binding site" evidence="17">
    <location>
        <position position="193"/>
    </location>
    <ligand>
        <name>UDP-alpha-D-glucuronate</name>
        <dbReference type="ChEBI" id="CHEBI:58052"/>
    </ligand>
</feature>
<evidence type="ECO:0000256" key="2">
    <source>
        <dbReference type="ARBA" id="ARBA00004323"/>
    </source>
</evidence>
<evidence type="ECO:0000256" key="15">
    <source>
        <dbReference type="ARBA" id="ARBA00047979"/>
    </source>
</evidence>
<feature type="binding site" evidence="17">
    <location>
        <begin position="218"/>
        <end position="220"/>
    </location>
    <ligand>
        <name>UDP-alpha-D-glucuronate</name>
        <dbReference type="ChEBI" id="CHEBI:58052"/>
    </ligand>
</feature>
<dbReference type="GO" id="GO:0015018">
    <property type="term" value="F:galactosylgalactosylxylosylprotein 3-beta-glucuronosyltransferase activity"/>
    <property type="evidence" value="ECO:0007669"/>
    <property type="project" value="UniProtKB-UniRule"/>
</dbReference>
<reference evidence="22 23" key="1">
    <citation type="submission" date="2023-03" db="EMBL/GenBank/DDBJ databases">
        <title>High-quality genome of Scylla paramamosain provides insights in environmental adaptation.</title>
        <authorList>
            <person name="Zhang L."/>
        </authorList>
    </citation>
    <scope>NUCLEOTIDE SEQUENCE [LARGE SCALE GENOMIC DNA]</scope>
    <source>
        <strain evidence="22">LZ_2023a</strain>
        <tissue evidence="22">Muscle</tissue>
    </source>
</reference>
<evidence type="ECO:0000256" key="16">
    <source>
        <dbReference type="PIRSR" id="PIRSR605027-1"/>
    </source>
</evidence>
<feature type="binding site" evidence="17">
    <location>
        <position position="198"/>
    </location>
    <ligand>
        <name>UDP-alpha-D-glucuronate</name>
        <dbReference type="ChEBI" id="CHEBI:58052"/>
    </ligand>
</feature>
<comment type="similarity">
    <text evidence="4 20">Belongs to the glycosyltransferase 43 family.</text>
</comment>
<protein>
    <recommendedName>
        <fullName evidence="5 20">Galactosylgalactosylxylosylprotein 3-beta-glucuronosyltransferase</fullName>
        <ecNumber evidence="5 20">2.4.1.135</ecNumber>
    </recommendedName>
</protein>
<dbReference type="Proteomes" id="UP001487740">
    <property type="component" value="Unassembled WGS sequence"/>
</dbReference>
<dbReference type="EC" id="2.4.1.135" evidence="5 20"/>
<comment type="caution">
    <text evidence="22">The sequence shown here is derived from an EMBL/GenBank/DDBJ whole genome shotgun (WGS) entry which is preliminary data.</text>
</comment>
<evidence type="ECO:0000256" key="18">
    <source>
        <dbReference type="PIRSR" id="PIRSR605027-3"/>
    </source>
</evidence>
<evidence type="ECO:0000256" key="5">
    <source>
        <dbReference type="ARBA" id="ARBA00012641"/>
    </source>
</evidence>
<evidence type="ECO:0000256" key="12">
    <source>
        <dbReference type="ARBA" id="ARBA00023136"/>
    </source>
</evidence>
<evidence type="ECO:0000256" key="10">
    <source>
        <dbReference type="ARBA" id="ARBA00022989"/>
    </source>
</evidence>
<keyword evidence="23" id="KW-1185">Reference proteome</keyword>
<feature type="active site" description="Proton donor/acceptor" evidence="16">
    <location>
        <position position="303"/>
    </location>
</feature>
<dbReference type="SUPFAM" id="SSF53448">
    <property type="entry name" value="Nucleotide-diphospho-sugar transferases"/>
    <property type="match status" value="1"/>
</dbReference>
<evidence type="ECO:0000313" key="22">
    <source>
        <dbReference type="EMBL" id="KAK8402976.1"/>
    </source>
</evidence>
<feature type="binding site" evidence="17">
    <location>
        <begin position="125"/>
        <end position="127"/>
    </location>
    <ligand>
        <name>UDP-alpha-D-glucuronate</name>
        <dbReference type="ChEBI" id="CHEBI:58052"/>
    </ligand>
</feature>
<evidence type="ECO:0000256" key="20">
    <source>
        <dbReference type="RuleBase" id="RU363127"/>
    </source>
</evidence>
<evidence type="ECO:0000256" key="4">
    <source>
        <dbReference type="ARBA" id="ARBA00007706"/>
    </source>
</evidence>
<evidence type="ECO:0000256" key="6">
    <source>
        <dbReference type="ARBA" id="ARBA00022679"/>
    </source>
</evidence>
<comment type="subcellular location">
    <subcellularLocation>
        <location evidence="2 20">Golgi apparatus membrane</location>
        <topology evidence="2 20">Single-pass type II membrane protein</topology>
    </subcellularLocation>
</comment>
<dbReference type="GO" id="GO:0050650">
    <property type="term" value="P:chondroitin sulfate proteoglycan biosynthetic process"/>
    <property type="evidence" value="ECO:0007669"/>
    <property type="project" value="TreeGrafter"/>
</dbReference>
<evidence type="ECO:0000256" key="21">
    <source>
        <dbReference type="SAM" id="MobiDB-lite"/>
    </source>
</evidence>
<feature type="site" description="Interaction with galactose moiety of substrate glycoprotein" evidence="19">
    <location>
        <position position="344"/>
    </location>
</feature>
<dbReference type="Pfam" id="PF03360">
    <property type="entry name" value="Glyco_transf_43"/>
    <property type="match status" value="1"/>
</dbReference>
<evidence type="ECO:0000256" key="3">
    <source>
        <dbReference type="ARBA" id="ARBA00004922"/>
    </source>
</evidence>
<feature type="region of interest" description="Disordered" evidence="21">
    <location>
        <begin position="1"/>
        <end position="20"/>
    </location>
</feature>
<name>A0AAW0USU6_SCYPA</name>
<keyword evidence="13" id="KW-0325">Glycoprotein</keyword>
<dbReference type="PANTHER" id="PTHR10896">
    <property type="entry name" value="GALACTOSYLGALACTOSYLXYLOSYLPROTEIN 3-BETA-GLUCURONOSYLTRANSFERASE BETA-1,3-GLUCURONYLTRANSFERASE"/>
    <property type="match status" value="1"/>
</dbReference>
<evidence type="ECO:0000256" key="1">
    <source>
        <dbReference type="ARBA" id="ARBA00001936"/>
    </source>
</evidence>
<dbReference type="Gene3D" id="3.90.550.10">
    <property type="entry name" value="Spore Coat Polysaccharide Biosynthesis Protein SpsA, Chain A"/>
    <property type="match status" value="1"/>
</dbReference>
<dbReference type="InterPro" id="IPR005027">
    <property type="entry name" value="Glyco_trans_43"/>
</dbReference>
<evidence type="ECO:0000256" key="7">
    <source>
        <dbReference type="ARBA" id="ARBA00022692"/>
    </source>
</evidence>
<keyword evidence="11 20" id="KW-0333">Golgi apparatus</keyword>
<evidence type="ECO:0000256" key="17">
    <source>
        <dbReference type="PIRSR" id="PIRSR605027-2"/>
    </source>
</evidence>
<feature type="binding site" evidence="17">
    <location>
        <position position="156"/>
    </location>
    <ligand>
        <name>UDP-alpha-D-glucuronate</name>
        <dbReference type="ChEBI" id="CHEBI:58052"/>
    </ligand>
</feature>
<evidence type="ECO:0000256" key="14">
    <source>
        <dbReference type="ARBA" id="ARBA00023211"/>
    </source>
</evidence>
<dbReference type="GO" id="GO:0000139">
    <property type="term" value="C:Golgi membrane"/>
    <property type="evidence" value="ECO:0007669"/>
    <property type="project" value="UniProtKB-SubCell"/>
</dbReference>
<accession>A0AAW0USU6</accession>
<sequence length="363" mass="41449">MRKAVASREYQVDPHPPPHTIPATVTQAWHEVMRVMVVVEALLLVAGMHWLVSCRARCAPGRGGMMEEEPMARYYVASKATDHSTLWTLAIKRCPDRPHIQHRDYKDNPLPVTDSSWPPVYLVTPTYRRTAQMADLTRLAQTLMLVPGLHWVVVEDAEVRSEAVAELLDRTGLRYTHLAATKPPNFKKKFLGRGVFNRREGLRWLRQHATEGVLYFADDDNTYDVRIFHEIRRTQRVSVFPVGMILQLGISSPVVRNGKVVKFHDGFQAGRKFALDMAGFAVNLRVLHANPQATMPERLTFLEDGFLKQLHLELEDLEPLASGCTEVLVWHTRTQSSPTPLLENLSKEDMDTNLITLYRNMLR</sequence>
<comment type="catalytic activity">
    <reaction evidence="15 20">
        <text>3-O-(beta-D-galactosyl-(1-&gt;3)-beta-D-galactosyl-(1-&gt;4)-beta-D-xylosyl)-L-seryl-[protein] + UDP-alpha-D-glucuronate = 3-O-(beta-D-GlcA-(1-&gt;3)-beta-D-Gal-(1-&gt;3)-beta-D-Gal-(1-&gt;4)-beta-D-Xyl)-L-seryl-[protein] + UDP + H(+)</text>
        <dbReference type="Rhea" id="RHEA:24168"/>
        <dbReference type="Rhea" id="RHEA-COMP:12571"/>
        <dbReference type="Rhea" id="RHEA-COMP:12573"/>
        <dbReference type="ChEBI" id="CHEBI:15378"/>
        <dbReference type="ChEBI" id="CHEBI:58052"/>
        <dbReference type="ChEBI" id="CHEBI:58223"/>
        <dbReference type="ChEBI" id="CHEBI:132090"/>
        <dbReference type="ChEBI" id="CHEBI:132093"/>
        <dbReference type="EC" id="2.4.1.135"/>
    </reaction>
</comment>
<keyword evidence="10" id="KW-1133">Transmembrane helix</keyword>
<keyword evidence="14 18" id="KW-0464">Manganese</keyword>
<dbReference type="EMBL" id="JARAKH010000007">
    <property type="protein sequence ID" value="KAK8402976.1"/>
    <property type="molecule type" value="Genomic_DNA"/>
</dbReference>
<evidence type="ECO:0000256" key="9">
    <source>
        <dbReference type="ARBA" id="ARBA00022968"/>
    </source>
</evidence>
<feature type="binding site" evidence="18">
    <location>
        <position position="220"/>
    </location>
    <ligand>
        <name>Mn(2+)</name>
        <dbReference type="ChEBI" id="CHEBI:29035"/>
    </ligand>
</feature>
<dbReference type="CDD" id="cd00218">
    <property type="entry name" value="GlcAT-I"/>
    <property type="match status" value="1"/>
</dbReference>
<keyword evidence="9 20" id="KW-0735">Signal-anchor</keyword>
<comment type="pathway">
    <text evidence="3 20">Protein modification; protein glycosylation.</text>
</comment>
<keyword evidence="12" id="KW-0472">Membrane</keyword>
<evidence type="ECO:0000256" key="11">
    <source>
        <dbReference type="ARBA" id="ARBA00023034"/>
    </source>
</evidence>
<evidence type="ECO:0000256" key="8">
    <source>
        <dbReference type="ARBA" id="ARBA00022723"/>
    </source>
</evidence>
<dbReference type="PANTHER" id="PTHR10896:SF50">
    <property type="entry name" value="GALACTOSYLGALACTOSYLXYLOSYLPROTEIN 3-BETA-GLUCURONOSYLTRANSFERASE P"/>
    <property type="match status" value="1"/>
</dbReference>
<keyword evidence="6 20" id="KW-0808">Transferase</keyword>
<evidence type="ECO:0000313" key="23">
    <source>
        <dbReference type="Proteomes" id="UP001487740"/>
    </source>
</evidence>
<evidence type="ECO:0000256" key="13">
    <source>
        <dbReference type="ARBA" id="ARBA00023180"/>
    </source>
</evidence>
<proteinExistence type="inferred from homology"/>
<evidence type="ECO:0000256" key="19">
    <source>
        <dbReference type="PIRSR" id="PIRSR605027-4"/>
    </source>
</evidence>
<keyword evidence="8 18" id="KW-0479">Metal-binding</keyword>
<comment type="cofactor">
    <cofactor evidence="1 18 20">
        <name>Mn(2+)</name>
        <dbReference type="ChEBI" id="CHEBI:29035"/>
    </cofactor>
</comment>
<dbReference type="AlphaFoldDB" id="A0AAW0USU6"/>
<gene>
    <name evidence="22" type="ORF">O3P69_000905</name>
</gene>
<keyword evidence="7" id="KW-0812">Transmembrane</keyword>
<dbReference type="FunFam" id="3.90.550.10:FF:000044">
    <property type="entry name" value="Galactosylgalactosylxylosylprotein 3-beta-glucuronosyltransferase"/>
    <property type="match status" value="1"/>
</dbReference>
<dbReference type="InterPro" id="IPR029044">
    <property type="entry name" value="Nucleotide-diphossugar_trans"/>
</dbReference>
<organism evidence="22 23">
    <name type="scientific">Scylla paramamosain</name>
    <name type="common">Mud crab</name>
    <dbReference type="NCBI Taxonomy" id="85552"/>
    <lineage>
        <taxon>Eukaryota</taxon>
        <taxon>Metazoa</taxon>
        <taxon>Ecdysozoa</taxon>
        <taxon>Arthropoda</taxon>
        <taxon>Crustacea</taxon>
        <taxon>Multicrustacea</taxon>
        <taxon>Malacostraca</taxon>
        <taxon>Eumalacostraca</taxon>
        <taxon>Eucarida</taxon>
        <taxon>Decapoda</taxon>
        <taxon>Pleocyemata</taxon>
        <taxon>Brachyura</taxon>
        <taxon>Eubrachyura</taxon>
        <taxon>Portunoidea</taxon>
        <taxon>Portunidae</taxon>
        <taxon>Portuninae</taxon>
        <taxon>Scylla</taxon>
    </lineage>
</organism>